<organism evidence="2 3">
    <name type="scientific">Batillaria attramentaria</name>
    <dbReference type="NCBI Taxonomy" id="370345"/>
    <lineage>
        <taxon>Eukaryota</taxon>
        <taxon>Metazoa</taxon>
        <taxon>Spiralia</taxon>
        <taxon>Lophotrochozoa</taxon>
        <taxon>Mollusca</taxon>
        <taxon>Gastropoda</taxon>
        <taxon>Caenogastropoda</taxon>
        <taxon>Sorbeoconcha</taxon>
        <taxon>Cerithioidea</taxon>
        <taxon>Batillariidae</taxon>
        <taxon>Batillaria</taxon>
    </lineage>
</organism>
<reference evidence="2 3" key="1">
    <citation type="journal article" date="2023" name="Sci. Data">
        <title>Genome assembly of the Korean intertidal mud-creeper Batillaria attramentaria.</title>
        <authorList>
            <person name="Patra A.K."/>
            <person name="Ho P.T."/>
            <person name="Jun S."/>
            <person name="Lee S.J."/>
            <person name="Kim Y."/>
            <person name="Won Y.J."/>
        </authorList>
    </citation>
    <scope>NUCLEOTIDE SEQUENCE [LARGE SCALE GENOMIC DNA]</scope>
    <source>
        <strain evidence="2">Wonlab-2016</strain>
    </source>
</reference>
<name>A0ABD0J1L7_9CAEN</name>
<dbReference type="Proteomes" id="UP001519460">
    <property type="component" value="Unassembled WGS sequence"/>
</dbReference>
<evidence type="ECO:0000313" key="3">
    <source>
        <dbReference type="Proteomes" id="UP001519460"/>
    </source>
</evidence>
<proteinExistence type="predicted"/>
<dbReference type="AlphaFoldDB" id="A0ABD0J1L7"/>
<feature type="non-terminal residue" evidence="2">
    <location>
        <position position="1"/>
    </location>
</feature>
<dbReference type="EMBL" id="JACVVK020000743">
    <property type="protein sequence ID" value="KAK7450212.1"/>
    <property type="molecule type" value="Genomic_DNA"/>
</dbReference>
<evidence type="ECO:0000313" key="2">
    <source>
        <dbReference type="EMBL" id="KAK7450212.1"/>
    </source>
</evidence>
<feature type="region of interest" description="Disordered" evidence="1">
    <location>
        <begin position="142"/>
        <end position="163"/>
    </location>
</feature>
<comment type="caution">
    <text evidence="2">The sequence shown here is derived from an EMBL/GenBank/DDBJ whole genome shotgun (WGS) entry which is preliminary data.</text>
</comment>
<accession>A0ABD0J1L7</accession>
<gene>
    <name evidence="2" type="ORF">BaRGS_00039960</name>
</gene>
<keyword evidence="3" id="KW-1185">Reference proteome</keyword>
<evidence type="ECO:0000256" key="1">
    <source>
        <dbReference type="SAM" id="MobiDB-lite"/>
    </source>
</evidence>
<protein>
    <submittedName>
        <fullName evidence="2">Uncharacterized protein</fullName>
    </submittedName>
</protein>
<sequence length="163" mass="18216">LTRSHDQADAAFEQKCRPLCTLQLCTRRPRAVCSAREVAETERPCQGTCQHTSCRACAMEEDTECVKCTGRDFRCLKQFGRCVARKRCRGKGGRRSCRKSRLVQADGLCARSQTVQTRATCTEPDQFSAQSFGIQLLTFSKDLRPTASPTEPPGRPTQPRLNT</sequence>